<feature type="domain" description="Cyanovirin-N" evidence="1">
    <location>
        <begin position="2"/>
        <end position="103"/>
    </location>
</feature>
<accession>A0A5N6ZP18</accession>
<protein>
    <submittedName>
        <fullName evidence="2">Cyanovirin-N</fullName>
    </submittedName>
</protein>
<sequence length="105" mass="12007">MEFSTSSNSIRLEASTLVCNTKNTAGDDQEARLDLDRHIGNSNGWFTWKGVNFANSARNIALVRRDEGYWLEGDLPKRDAGYRERQGIYLDERIQNVNSQLVKEI</sequence>
<dbReference type="InterPro" id="IPR011058">
    <property type="entry name" value="Cyanovirin-N"/>
</dbReference>
<dbReference type="OrthoDB" id="2441380at2759"/>
<evidence type="ECO:0000313" key="2">
    <source>
        <dbReference type="EMBL" id="KAE8359185.1"/>
    </source>
</evidence>
<dbReference type="Gene3D" id="2.30.60.10">
    <property type="entry name" value="Cyanovirin-N"/>
    <property type="match status" value="1"/>
</dbReference>
<dbReference type="SUPFAM" id="SSF51322">
    <property type="entry name" value="Cyanovirin-N"/>
    <property type="match status" value="1"/>
</dbReference>
<dbReference type="PANTHER" id="PTHR42076">
    <property type="entry name" value="CYANOVIRIN-N HOMOLOG"/>
    <property type="match status" value="1"/>
</dbReference>
<gene>
    <name evidence="2" type="ORF">BDV27DRAFT_162873</name>
</gene>
<evidence type="ECO:0000259" key="1">
    <source>
        <dbReference type="SMART" id="SM01111"/>
    </source>
</evidence>
<organism evidence="2 3">
    <name type="scientific">Aspergillus caelatus</name>
    <dbReference type="NCBI Taxonomy" id="61420"/>
    <lineage>
        <taxon>Eukaryota</taxon>
        <taxon>Fungi</taxon>
        <taxon>Dikarya</taxon>
        <taxon>Ascomycota</taxon>
        <taxon>Pezizomycotina</taxon>
        <taxon>Eurotiomycetes</taxon>
        <taxon>Eurotiomycetidae</taxon>
        <taxon>Eurotiales</taxon>
        <taxon>Aspergillaceae</taxon>
        <taxon>Aspergillus</taxon>
        <taxon>Aspergillus subgen. Circumdati</taxon>
    </lineage>
</organism>
<dbReference type="RefSeq" id="XP_031922266.1">
    <property type="nucleotide sequence ID" value="XM_032073460.1"/>
</dbReference>
<name>A0A5N6ZP18_9EURO</name>
<dbReference type="SMART" id="SM01111">
    <property type="entry name" value="CVNH"/>
    <property type="match status" value="1"/>
</dbReference>
<dbReference type="Pfam" id="PF08881">
    <property type="entry name" value="CVNH"/>
    <property type="match status" value="1"/>
</dbReference>
<dbReference type="AlphaFoldDB" id="A0A5N6ZP18"/>
<dbReference type="PANTHER" id="PTHR42076:SF1">
    <property type="entry name" value="CYANOVIRIN-N DOMAIN-CONTAINING PROTEIN"/>
    <property type="match status" value="1"/>
</dbReference>
<reference evidence="2 3" key="1">
    <citation type="submission" date="2019-04" db="EMBL/GenBank/DDBJ databases">
        <title>Friends and foes A comparative genomics studyof 23 Aspergillus species from section Flavi.</title>
        <authorList>
            <consortium name="DOE Joint Genome Institute"/>
            <person name="Kjaerbolling I."/>
            <person name="Vesth T."/>
            <person name="Frisvad J.C."/>
            <person name="Nybo J.L."/>
            <person name="Theobald S."/>
            <person name="Kildgaard S."/>
            <person name="Isbrandt T."/>
            <person name="Kuo A."/>
            <person name="Sato A."/>
            <person name="Lyhne E.K."/>
            <person name="Kogle M.E."/>
            <person name="Wiebenga A."/>
            <person name="Kun R.S."/>
            <person name="Lubbers R.J."/>
            <person name="Makela M.R."/>
            <person name="Barry K."/>
            <person name="Chovatia M."/>
            <person name="Clum A."/>
            <person name="Daum C."/>
            <person name="Haridas S."/>
            <person name="He G."/>
            <person name="LaButti K."/>
            <person name="Lipzen A."/>
            <person name="Mondo S."/>
            <person name="Riley R."/>
            <person name="Salamov A."/>
            <person name="Simmons B.A."/>
            <person name="Magnuson J.K."/>
            <person name="Henrissat B."/>
            <person name="Mortensen U.H."/>
            <person name="Larsen T.O."/>
            <person name="Devries R.P."/>
            <person name="Grigoriev I.V."/>
            <person name="Machida M."/>
            <person name="Baker S.E."/>
            <person name="Andersen M.R."/>
        </authorList>
    </citation>
    <scope>NUCLEOTIDE SEQUENCE [LARGE SCALE GENOMIC DNA]</scope>
    <source>
        <strain evidence="2 3">CBS 763.97</strain>
    </source>
</reference>
<dbReference type="Proteomes" id="UP000326268">
    <property type="component" value="Unassembled WGS sequence"/>
</dbReference>
<keyword evidence="3" id="KW-1185">Reference proteome</keyword>
<evidence type="ECO:0000313" key="3">
    <source>
        <dbReference type="Proteomes" id="UP000326268"/>
    </source>
</evidence>
<dbReference type="InterPro" id="IPR036673">
    <property type="entry name" value="Cyanovirin-N_sf"/>
</dbReference>
<proteinExistence type="predicted"/>
<dbReference type="GeneID" id="43657906"/>
<dbReference type="EMBL" id="ML737841">
    <property type="protein sequence ID" value="KAE8359185.1"/>
    <property type="molecule type" value="Genomic_DNA"/>
</dbReference>